<dbReference type="InterPro" id="IPR032466">
    <property type="entry name" value="Metal_Hydrolase"/>
</dbReference>
<protein>
    <submittedName>
        <fullName evidence="1">DUF6282 family protein</fullName>
    </submittedName>
</protein>
<reference evidence="2" key="2">
    <citation type="submission" date="2023-01" db="EMBL/GenBank/DDBJ databases">
        <title>Human gut microbiome strain richness.</title>
        <authorList>
            <person name="Chen-Liaw A."/>
        </authorList>
    </citation>
    <scope>NUCLEOTIDE SEQUENCE</scope>
    <source>
        <strain evidence="2">B1_m1001713B170214d0_201011</strain>
    </source>
</reference>
<dbReference type="InterPro" id="IPR046249">
    <property type="entry name" value="DUF6282"/>
</dbReference>
<dbReference type="GeneID" id="57968226"/>
<evidence type="ECO:0000313" key="1">
    <source>
        <dbReference type="EMBL" id="MCK0088945.1"/>
    </source>
</evidence>
<sequence>MVERNLLNGVIELHVHPAPDIQPRKFTDMELAEQMKEAQAAAVVLKSHTFPTMARAEIVSRLTGFSVFGSITLNDEVGGFNPAAVEAALNLGAKTVWMPTKSAANHRKYFNLPGGLHALKDGKVDNGLDSILHMIADRDVILSTGHLSFEEQRVVIERARDLGVKKIVIDHPELALTRLTVWQQRYLQIFGVYFLRCAVYLDLSRSYADVLKNLTELGCSDTVLSTDCGNTGLPSWPGLMEEYLQYLLGHGVTEEELNLMTKVNPAQLINLL</sequence>
<dbReference type="EMBL" id="JAQLGM010000091">
    <property type="protein sequence ID" value="MDB2002769.1"/>
    <property type="molecule type" value="Genomic_DNA"/>
</dbReference>
<organism evidence="1 3">
    <name type="scientific">Clostridium symbiosum</name>
    <name type="common">Bacteroides symbiosus</name>
    <dbReference type="NCBI Taxonomy" id="1512"/>
    <lineage>
        <taxon>Bacteria</taxon>
        <taxon>Bacillati</taxon>
        <taxon>Bacillota</taxon>
        <taxon>Clostridia</taxon>
        <taxon>Lachnospirales</taxon>
        <taxon>Lachnospiraceae</taxon>
        <taxon>Otoolea</taxon>
    </lineage>
</organism>
<comment type="caution">
    <text evidence="1">The sequence shown here is derived from an EMBL/GenBank/DDBJ whole genome shotgun (WGS) entry which is preliminary data.</text>
</comment>
<dbReference type="SUPFAM" id="SSF51556">
    <property type="entry name" value="Metallo-dependent hydrolases"/>
    <property type="match status" value="1"/>
</dbReference>
<gene>
    <name evidence="1" type="ORF">K5I21_24380</name>
    <name evidence="2" type="ORF">PM006_21425</name>
</gene>
<dbReference type="EMBL" id="JAINVB010000002">
    <property type="protein sequence ID" value="MCK0088945.1"/>
    <property type="molecule type" value="Genomic_DNA"/>
</dbReference>
<dbReference type="AlphaFoldDB" id="A0AAW5FAV2"/>
<dbReference type="RefSeq" id="WP_003505898.1">
    <property type="nucleotide sequence ID" value="NZ_BAABZD010000012.1"/>
</dbReference>
<evidence type="ECO:0000313" key="3">
    <source>
        <dbReference type="Proteomes" id="UP001203136"/>
    </source>
</evidence>
<reference evidence="1" key="1">
    <citation type="journal article" date="2022" name="Cell Host Microbe">
        <title>Colonization of the live biotherapeutic product VE303 and modulation of the microbiota and metabolites in healthy volunteers.</title>
        <authorList>
            <person name="Dsouza M."/>
            <person name="Menon R."/>
            <person name="Crossette E."/>
            <person name="Bhattarai S.K."/>
            <person name="Schneider J."/>
            <person name="Kim Y.G."/>
            <person name="Reddy S."/>
            <person name="Caballero S."/>
            <person name="Felix C."/>
            <person name="Cornacchione L."/>
            <person name="Hendrickson J."/>
            <person name="Watson A.R."/>
            <person name="Minot S.S."/>
            <person name="Greenfield N."/>
            <person name="Schopf L."/>
            <person name="Szabady R."/>
            <person name="Patarroyo J."/>
            <person name="Smith W."/>
            <person name="Harrison P."/>
            <person name="Kuijper E.J."/>
            <person name="Kelly C.P."/>
            <person name="Olle B."/>
            <person name="Bobilev D."/>
            <person name="Silber J.L."/>
            <person name="Bucci V."/>
            <person name="Roberts B."/>
            <person name="Faith J."/>
            <person name="Norman J.M."/>
        </authorList>
    </citation>
    <scope>NUCLEOTIDE SEQUENCE</scope>
    <source>
        <strain evidence="1">VE303-04</strain>
    </source>
</reference>
<evidence type="ECO:0000313" key="2">
    <source>
        <dbReference type="EMBL" id="MDB2002769.1"/>
    </source>
</evidence>
<name>A0AAW5FAV2_CLOSY</name>
<dbReference type="Pfam" id="PF19799">
    <property type="entry name" value="DUF6282"/>
    <property type="match status" value="1"/>
</dbReference>
<dbReference type="Proteomes" id="UP001300871">
    <property type="component" value="Unassembled WGS sequence"/>
</dbReference>
<accession>A0AAW5FAV2</accession>
<dbReference type="Proteomes" id="UP001203136">
    <property type="component" value="Unassembled WGS sequence"/>
</dbReference>
<proteinExistence type="predicted"/>